<feature type="transmembrane region" description="Helical" evidence="2">
    <location>
        <begin position="97"/>
        <end position="122"/>
    </location>
</feature>
<feature type="compositionally biased region" description="Basic residues" evidence="1">
    <location>
        <begin position="328"/>
        <end position="339"/>
    </location>
</feature>
<feature type="compositionally biased region" description="Basic and acidic residues" evidence="1">
    <location>
        <begin position="395"/>
        <end position="418"/>
    </location>
</feature>
<feature type="compositionally biased region" description="Basic and acidic residues" evidence="1">
    <location>
        <begin position="154"/>
        <end position="165"/>
    </location>
</feature>
<evidence type="ECO:0000256" key="1">
    <source>
        <dbReference type="SAM" id="MobiDB-lite"/>
    </source>
</evidence>
<keyword evidence="2" id="KW-0472">Membrane</keyword>
<reference evidence="4" key="2">
    <citation type="submission" date="2015-01" db="EMBL/GenBank/DDBJ databases">
        <title>Evolutionary Origins and Diversification of the Mycorrhizal Mutualists.</title>
        <authorList>
            <consortium name="DOE Joint Genome Institute"/>
            <consortium name="Mycorrhizal Genomics Consortium"/>
            <person name="Kohler A."/>
            <person name="Kuo A."/>
            <person name="Nagy L.G."/>
            <person name="Floudas D."/>
            <person name="Copeland A."/>
            <person name="Barry K.W."/>
            <person name="Cichocki N."/>
            <person name="Veneault-Fourrey C."/>
            <person name="LaButti K."/>
            <person name="Lindquist E.A."/>
            <person name="Lipzen A."/>
            <person name="Lundell T."/>
            <person name="Morin E."/>
            <person name="Murat C."/>
            <person name="Riley R."/>
            <person name="Ohm R."/>
            <person name="Sun H."/>
            <person name="Tunlid A."/>
            <person name="Henrissat B."/>
            <person name="Grigoriev I.V."/>
            <person name="Hibbett D.S."/>
            <person name="Martin F."/>
        </authorList>
    </citation>
    <scope>NUCLEOTIDE SEQUENCE [LARGE SCALE GENOMIC DNA]</scope>
    <source>
        <strain evidence="4">MUT 4182</strain>
    </source>
</reference>
<evidence type="ECO:0000313" key="3">
    <source>
        <dbReference type="EMBL" id="KIO21712.1"/>
    </source>
</evidence>
<feature type="compositionally biased region" description="Polar residues" evidence="1">
    <location>
        <begin position="206"/>
        <end position="217"/>
    </location>
</feature>
<evidence type="ECO:0000313" key="4">
    <source>
        <dbReference type="Proteomes" id="UP000054248"/>
    </source>
</evidence>
<feature type="compositionally biased region" description="Polar residues" evidence="1">
    <location>
        <begin position="181"/>
        <end position="193"/>
    </location>
</feature>
<feature type="compositionally biased region" description="Acidic residues" evidence="1">
    <location>
        <begin position="247"/>
        <end position="257"/>
    </location>
</feature>
<feature type="region of interest" description="Disordered" evidence="1">
    <location>
        <begin position="386"/>
        <end position="448"/>
    </location>
</feature>
<reference evidence="3 4" key="1">
    <citation type="submission" date="2014-04" db="EMBL/GenBank/DDBJ databases">
        <authorList>
            <consortium name="DOE Joint Genome Institute"/>
            <person name="Kuo A."/>
            <person name="Girlanda M."/>
            <person name="Perotto S."/>
            <person name="Kohler A."/>
            <person name="Nagy L.G."/>
            <person name="Floudas D."/>
            <person name="Copeland A."/>
            <person name="Barry K.W."/>
            <person name="Cichocki N."/>
            <person name="Veneault-Fourrey C."/>
            <person name="LaButti K."/>
            <person name="Lindquist E.A."/>
            <person name="Lipzen A."/>
            <person name="Lundell T."/>
            <person name="Morin E."/>
            <person name="Murat C."/>
            <person name="Sun H."/>
            <person name="Tunlid A."/>
            <person name="Henrissat B."/>
            <person name="Grigoriev I.V."/>
            <person name="Hibbett D.S."/>
            <person name="Martin F."/>
            <person name="Nordberg H.P."/>
            <person name="Cantor M.N."/>
            <person name="Hua S.X."/>
        </authorList>
    </citation>
    <scope>NUCLEOTIDE SEQUENCE [LARGE SCALE GENOMIC DNA]</scope>
    <source>
        <strain evidence="3 4">MUT 4182</strain>
    </source>
</reference>
<dbReference type="OrthoDB" id="3209587at2759"/>
<keyword evidence="2" id="KW-1133">Transmembrane helix</keyword>
<proteinExistence type="predicted"/>
<protein>
    <submittedName>
        <fullName evidence="3">Uncharacterized protein</fullName>
    </submittedName>
</protein>
<feature type="compositionally biased region" description="Polar residues" evidence="1">
    <location>
        <begin position="313"/>
        <end position="325"/>
    </location>
</feature>
<dbReference type="AlphaFoldDB" id="A0A0C3LJZ9"/>
<organism evidence="3 4">
    <name type="scientific">Tulasnella calospora MUT 4182</name>
    <dbReference type="NCBI Taxonomy" id="1051891"/>
    <lineage>
        <taxon>Eukaryota</taxon>
        <taxon>Fungi</taxon>
        <taxon>Dikarya</taxon>
        <taxon>Basidiomycota</taxon>
        <taxon>Agaricomycotina</taxon>
        <taxon>Agaricomycetes</taxon>
        <taxon>Cantharellales</taxon>
        <taxon>Tulasnellaceae</taxon>
        <taxon>Tulasnella</taxon>
    </lineage>
</organism>
<evidence type="ECO:0000256" key="2">
    <source>
        <dbReference type="SAM" id="Phobius"/>
    </source>
</evidence>
<keyword evidence="4" id="KW-1185">Reference proteome</keyword>
<feature type="compositionally biased region" description="Polar residues" evidence="1">
    <location>
        <begin position="429"/>
        <end position="448"/>
    </location>
</feature>
<feature type="region of interest" description="Disordered" evidence="1">
    <location>
        <begin position="131"/>
        <end position="193"/>
    </location>
</feature>
<dbReference type="HOGENOM" id="CLU_611384_0_0_1"/>
<dbReference type="Proteomes" id="UP000054248">
    <property type="component" value="Unassembled WGS sequence"/>
</dbReference>
<feature type="compositionally biased region" description="Polar residues" evidence="1">
    <location>
        <begin position="231"/>
        <end position="246"/>
    </location>
</feature>
<name>A0A0C3LJZ9_9AGAM</name>
<gene>
    <name evidence="3" type="ORF">M407DRAFT_28705</name>
</gene>
<accession>A0A0C3LJZ9</accession>
<dbReference type="EMBL" id="KN823130">
    <property type="protein sequence ID" value="KIO21712.1"/>
    <property type="molecule type" value="Genomic_DNA"/>
</dbReference>
<keyword evidence="2" id="KW-0812">Transmembrane</keyword>
<feature type="region of interest" description="Disordered" evidence="1">
    <location>
        <begin position="206"/>
        <end position="358"/>
    </location>
</feature>
<sequence>MPPPQPTPPPAMEARQYVTVSSAMVVTASVDPNASELPLDGQANSSAASADYGTVTFEGVGGTLTVDKLTTTSTVTDPASPTAEGADITNTPKSQSISMGAVVAVAVVVGALCLLLILCFWIRRRKSRKEQELTREQQPMHQEMSKTFVGGHGYGKETSEGDWEKFSQPTSASLHVPGNLPSPTSSKLFVSQHGDSQTHLINKLSVSTSSPSHYTADSSRRGPPAPRRYSVKSTVTGKVNPSNNFANDDDDEYDDYGSDAKSHRSRRNPLSPPSGLANFQGLGALGAPPKMEIGQHNSFLTFRSGELPPAPTPESNIRESPTPMQTPKPRRVPTQKSHKGGGASQHGHAGYFDQHLPLPANDSAYGGVEMKDRRNTKDMAMDNLLAALDTPSAPEHPKRSGESQRSDKYDDAYDRAESPVDPTGANVIASPSSPRTSPNPFNNSSARK</sequence>